<sequence>MISEQSHQVGRNQHGLEKFVKLFISQFRYCCDRNTVFGKIVCRYAELIKEANTFGIGYGFTDDAILGYARAYVAWRWEFRSAVRNMIANMLLKNLFNFVLRQVFYKAYAASLKMNSLALILRYYLRI</sequence>
<keyword evidence="2" id="KW-1185">Reference proteome</keyword>
<organism evidence="1 2">
    <name type="scientific">Araneus ventricosus</name>
    <name type="common">Orbweaver spider</name>
    <name type="synonym">Epeira ventricosa</name>
    <dbReference type="NCBI Taxonomy" id="182803"/>
    <lineage>
        <taxon>Eukaryota</taxon>
        <taxon>Metazoa</taxon>
        <taxon>Ecdysozoa</taxon>
        <taxon>Arthropoda</taxon>
        <taxon>Chelicerata</taxon>
        <taxon>Arachnida</taxon>
        <taxon>Araneae</taxon>
        <taxon>Araneomorphae</taxon>
        <taxon>Entelegynae</taxon>
        <taxon>Araneoidea</taxon>
        <taxon>Araneidae</taxon>
        <taxon>Araneus</taxon>
    </lineage>
</organism>
<dbReference type="AlphaFoldDB" id="A0A4Y2KYA3"/>
<name>A0A4Y2KYA3_ARAVE</name>
<dbReference type="EMBL" id="BGPR01005079">
    <property type="protein sequence ID" value="GBN06577.1"/>
    <property type="molecule type" value="Genomic_DNA"/>
</dbReference>
<gene>
    <name evidence="1" type="ORF">AVEN_62672_1</name>
</gene>
<evidence type="ECO:0000313" key="1">
    <source>
        <dbReference type="EMBL" id="GBN06577.1"/>
    </source>
</evidence>
<accession>A0A4Y2KYA3</accession>
<reference evidence="1 2" key="1">
    <citation type="journal article" date="2019" name="Sci. Rep.">
        <title>Orb-weaving spider Araneus ventricosus genome elucidates the spidroin gene catalogue.</title>
        <authorList>
            <person name="Kono N."/>
            <person name="Nakamura H."/>
            <person name="Ohtoshi R."/>
            <person name="Moran D.A.P."/>
            <person name="Shinohara A."/>
            <person name="Yoshida Y."/>
            <person name="Fujiwara M."/>
            <person name="Mori M."/>
            <person name="Tomita M."/>
            <person name="Arakawa K."/>
        </authorList>
    </citation>
    <scope>NUCLEOTIDE SEQUENCE [LARGE SCALE GENOMIC DNA]</scope>
</reference>
<protein>
    <submittedName>
        <fullName evidence="1">Uncharacterized protein</fullName>
    </submittedName>
</protein>
<dbReference type="Proteomes" id="UP000499080">
    <property type="component" value="Unassembled WGS sequence"/>
</dbReference>
<comment type="caution">
    <text evidence="1">The sequence shown here is derived from an EMBL/GenBank/DDBJ whole genome shotgun (WGS) entry which is preliminary data.</text>
</comment>
<proteinExistence type="predicted"/>
<evidence type="ECO:0000313" key="2">
    <source>
        <dbReference type="Proteomes" id="UP000499080"/>
    </source>
</evidence>